<dbReference type="OrthoDB" id="28148at2157"/>
<dbReference type="Proteomes" id="UP000257123">
    <property type="component" value="Unassembled WGS sequence"/>
</dbReference>
<dbReference type="EMBL" id="NMUF01000023">
    <property type="protein sequence ID" value="RFA97662.1"/>
    <property type="molecule type" value="Genomic_DNA"/>
</dbReference>
<dbReference type="Proteomes" id="UP000256877">
    <property type="component" value="Unassembled WGS sequence"/>
</dbReference>
<evidence type="ECO:0000313" key="1">
    <source>
        <dbReference type="EMBL" id="RFA95472.1"/>
    </source>
</evidence>
<comment type="caution">
    <text evidence="1">The sequence shown here is derived from an EMBL/GenBank/DDBJ whole genome shotgun (WGS) entry which is preliminary data.</text>
</comment>
<dbReference type="EMBL" id="NMUE01000022">
    <property type="protein sequence ID" value="RFA95472.1"/>
    <property type="molecule type" value="Genomic_DNA"/>
</dbReference>
<evidence type="ECO:0000313" key="2">
    <source>
        <dbReference type="EMBL" id="RFA97662.1"/>
    </source>
</evidence>
<proteinExistence type="predicted"/>
<evidence type="ECO:0000313" key="4">
    <source>
        <dbReference type="Proteomes" id="UP000257123"/>
    </source>
</evidence>
<dbReference type="AlphaFoldDB" id="A0A371QXX2"/>
<organism evidence="1 4">
    <name type="scientific">Pyrobaculum aerophilum</name>
    <dbReference type="NCBI Taxonomy" id="13773"/>
    <lineage>
        <taxon>Archaea</taxon>
        <taxon>Thermoproteota</taxon>
        <taxon>Thermoprotei</taxon>
        <taxon>Thermoproteales</taxon>
        <taxon>Thermoproteaceae</taxon>
        <taxon>Pyrobaculum</taxon>
    </lineage>
</organism>
<sequence>MEIPLAFIFLRCPPRYYLELRLWGIRLASLSPCPWAEEINEDQLPEYIKDKFVVIVGDKALAKRLEVAYATYKEVERFLDYLKKELSPVYMPYLQ</sequence>
<dbReference type="RefSeq" id="WP_116421297.1">
    <property type="nucleotide sequence ID" value="NZ_NMUE01000022.1"/>
</dbReference>
<gene>
    <name evidence="1" type="ORF">CGL51_07670</name>
    <name evidence="2" type="ORF">CGL52_08680</name>
</gene>
<name>A0A371QXX2_9CREN</name>
<evidence type="ECO:0000313" key="3">
    <source>
        <dbReference type="Proteomes" id="UP000256877"/>
    </source>
</evidence>
<reference evidence="3 4" key="1">
    <citation type="submission" date="2017-07" db="EMBL/GenBank/DDBJ databases">
        <title>Draft genome sequence of aerobic hyperthermophilic archaea, Pyrobaculum aerophilum YKB31 and YKB32.</title>
        <authorList>
            <person name="Mochizuki T."/>
            <person name="Berliner A.J."/>
            <person name="Yoshida-Takashima Y."/>
            <person name="Takaki Y."/>
            <person name="Nunoura T."/>
            <person name="Takai K."/>
        </authorList>
    </citation>
    <scope>NUCLEOTIDE SEQUENCE [LARGE SCALE GENOMIC DNA]</scope>
    <source>
        <strain evidence="1 4">YKB31</strain>
        <strain evidence="2 3">YKB32</strain>
    </source>
</reference>
<accession>A0A371QXX2</accession>
<protein>
    <submittedName>
        <fullName evidence="1">Uncharacterized protein</fullName>
    </submittedName>
</protein>